<dbReference type="InterPro" id="IPR033749">
    <property type="entry name" value="Polyprenyl_synt_CS"/>
</dbReference>
<keyword evidence="4" id="KW-0479">Metal-binding</keyword>
<feature type="signal peptide" evidence="8">
    <location>
        <begin position="1"/>
        <end position="19"/>
    </location>
</feature>
<dbReference type="AlphaFoldDB" id="A0AAV8T6X4"/>
<evidence type="ECO:0000256" key="2">
    <source>
        <dbReference type="ARBA" id="ARBA00006706"/>
    </source>
</evidence>
<feature type="chain" id="PRO_5043541192" evidence="8">
    <location>
        <begin position="20"/>
        <end position="293"/>
    </location>
</feature>
<dbReference type="Pfam" id="PF00348">
    <property type="entry name" value="polyprenyl_synt"/>
    <property type="match status" value="1"/>
</dbReference>
<dbReference type="SUPFAM" id="SSF48576">
    <property type="entry name" value="Terpenoid synthases"/>
    <property type="match status" value="1"/>
</dbReference>
<keyword evidence="8" id="KW-0732">Signal</keyword>
<proteinExistence type="inferred from homology"/>
<keyword evidence="6" id="KW-0414">Isoprene biosynthesis</keyword>
<evidence type="ECO:0000256" key="7">
    <source>
        <dbReference type="RuleBase" id="RU004466"/>
    </source>
</evidence>
<evidence type="ECO:0000256" key="6">
    <source>
        <dbReference type="ARBA" id="ARBA00023229"/>
    </source>
</evidence>
<evidence type="ECO:0000313" key="10">
    <source>
        <dbReference type="Proteomes" id="UP001159364"/>
    </source>
</evidence>
<dbReference type="Gene3D" id="1.10.600.10">
    <property type="entry name" value="Farnesyl Diphosphate Synthase"/>
    <property type="match status" value="1"/>
</dbReference>
<comment type="caution">
    <text evidence="9">The sequence shown here is derived from an EMBL/GenBank/DDBJ whole genome shotgun (WGS) entry which is preliminary data.</text>
</comment>
<sequence length="293" mass="33325">MFHYLSTILLLVQPRMSKASSTHSSQAHGPSKLTKAQTMLDLTCIRETYSWSLPAFDGFKHHIHHQSSSLVEVKFIMFFYHSFSFIVLYDLIGGKKIRTTKFLCLYPPSSLTKMLSKRREYESKRSVGSFLSAIKYPILPQPRMYILTDWDQRRKFSPFSRHLPQTADLSDACLQLASFYFAQEPTALSLRSSVIERVIRVLSPRYPFCPLTRLMEYYMQKTYYKTASPISNNCKAIALLAGQTTEVAMLAFEYGKNLGLAFQLIDDVLDFTGYSNSSNIICNGGVSSVACNS</sequence>
<dbReference type="EMBL" id="JAIWQS010000006">
    <property type="protein sequence ID" value="KAJ8761970.1"/>
    <property type="molecule type" value="Genomic_DNA"/>
</dbReference>
<dbReference type="PROSITE" id="PS00444">
    <property type="entry name" value="POLYPRENYL_SYNTHASE_2"/>
    <property type="match status" value="1"/>
</dbReference>
<name>A0AAV8T6X4_9ROSI</name>
<keyword evidence="3 7" id="KW-0808">Transferase</keyword>
<evidence type="ECO:0000256" key="8">
    <source>
        <dbReference type="SAM" id="SignalP"/>
    </source>
</evidence>
<dbReference type="GO" id="GO:0046872">
    <property type="term" value="F:metal ion binding"/>
    <property type="evidence" value="ECO:0007669"/>
    <property type="project" value="UniProtKB-KW"/>
</dbReference>
<dbReference type="InterPro" id="IPR008949">
    <property type="entry name" value="Isoprenoid_synthase_dom_sf"/>
</dbReference>
<keyword evidence="10" id="KW-1185">Reference proteome</keyword>
<dbReference type="GO" id="GO:1990234">
    <property type="term" value="C:transferase complex"/>
    <property type="evidence" value="ECO:0007669"/>
    <property type="project" value="TreeGrafter"/>
</dbReference>
<dbReference type="GO" id="GO:0004659">
    <property type="term" value="F:prenyltransferase activity"/>
    <property type="evidence" value="ECO:0007669"/>
    <property type="project" value="InterPro"/>
</dbReference>
<dbReference type="GO" id="GO:0006744">
    <property type="term" value="P:ubiquinone biosynthetic process"/>
    <property type="evidence" value="ECO:0007669"/>
    <property type="project" value="TreeGrafter"/>
</dbReference>
<evidence type="ECO:0000256" key="5">
    <source>
        <dbReference type="ARBA" id="ARBA00022842"/>
    </source>
</evidence>
<evidence type="ECO:0000256" key="3">
    <source>
        <dbReference type="ARBA" id="ARBA00022679"/>
    </source>
</evidence>
<evidence type="ECO:0000313" key="9">
    <source>
        <dbReference type="EMBL" id="KAJ8761970.1"/>
    </source>
</evidence>
<dbReference type="PANTHER" id="PTHR12001:SF69">
    <property type="entry name" value="ALL TRANS-POLYPRENYL-DIPHOSPHATE SYNTHASE PDSS1"/>
    <property type="match status" value="1"/>
</dbReference>
<gene>
    <name evidence="9" type="ORF">K2173_006572</name>
</gene>
<dbReference type="InterPro" id="IPR000092">
    <property type="entry name" value="Polyprenyl_synt"/>
</dbReference>
<dbReference type="PANTHER" id="PTHR12001">
    <property type="entry name" value="GERANYLGERANYL PYROPHOSPHATE SYNTHASE"/>
    <property type="match status" value="1"/>
</dbReference>
<dbReference type="GO" id="GO:0008299">
    <property type="term" value="P:isoprenoid biosynthetic process"/>
    <property type="evidence" value="ECO:0007669"/>
    <property type="project" value="UniProtKB-KW"/>
</dbReference>
<evidence type="ECO:0000256" key="4">
    <source>
        <dbReference type="ARBA" id="ARBA00022723"/>
    </source>
</evidence>
<comment type="cofactor">
    <cofactor evidence="1">
        <name>Mg(2+)</name>
        <dbReference type="ChEBI" id="CHEBI:18420"/>
    </cofactor>
</comment>
<protein>
    <submittedName>
        <fullName evidence="9">Uncharacterized protein</fullName>
    </submittedName>
</protein>
<evidence type="ECO:0000256" key="1">
    <source>
        <dbReference type="ARBA" id="ARBA00001946"/>
    </source>
</evidence>
<dbReference type="Proteomes" id="UP001159364">
    <property type="component" value="Linkage Group LG06"/>
</dbReference>
<accession>A0AAV8T6X4</accession>
<organism evidence="9 10">
    <name type="scientific">Erythroxylum novogranatense</name>
    <dbReference type="NCBI Taxonomy" id="1862640"/>
    <lineage>
        <taxon>Eukaryota</taxon>
        <taxon>Viridiplantae</taxon>
        <taxon>Streptophyta</taxon>
        <taxon>Embryophyta</taxon>
        <taxon>Tracheophyta</taxon>
        <taxon>Spermatophyta</taxon>
        <taxon>Magnoliopsida</taxon>
        <taxon>eudicotyledons</taxon>
        <taxon>Gunneridae</taxon>
        <taxon>Pentapetalae</taxon>
        <taxon>rosids</taxon>
        <taxon>fabids</taxon>
        <taxon>Malpighiales</taxon>
        <taxon>Erythroxylaceae</taxon>
        <taxon>Erythroxylum</taxon>
    </lineage>
</organism>
<comment type="similarity">
    <text evidence="2 7">Belongs to the FPP/GGPP synthase family.</text>
</comment>
<keyword evidence="5" id="KW-0460">Magnesium</keyword>
<reference evidence="9 10" key="1">
    <citation type="submission" date="2021-09" db="EMBL/GenBank/DDBJ databases">
        <title>Genomic insights and catalytic innovation underlie evolution of tropane alkaloids biosynthesis.</title>
        <authorList>
            <person name="Wang Y.-J."/>
            <person name="Tian T."/>
            <person name="Huang J.-P."/>
            <person name="Huang S.-X."/>
        </authorList>
    </citation>
    <scope>NUCLEOTIDE SEQUENCE [LARGE SCALE GENOMIC DNA]</scope>
    <source>
        <strain evidence="9">KIB-2018</strain>
        <tissue evidence="9">Leaf</tissue>
    </source>
</reference>